<feature type="repeat" description="PPR" evidence="2">
    <location>
        <begin position="217"/>
        <end position="251"/>
    </location>
</feature>
<name>A0ABD3HDK7_9MARC</name>
<feature type="compositionally biased region" description="Polar residues" evidence="3">
    <location>
        <begin position="60"/>
        <end position="81"/>
    </location>
</feature>
<evidence type="ECO:0000313" key="5">
    <source>
        <dbReference type="EMBL" id="KAL3688557.1"/>
    </source>
</evidence>
<feature type="repeat" description="PPR" evidence="2">
    <location>
        <begin position="427"/>
        <end position="461"/>
    </location>
</feature>
<accession>A0ABD3HDK7</accession>
<dbReference type="PANTHER" id="PTHR47262">
    <property type="entry name" value="OS02G0132600 PROTEIN"/>
    <property type="match status" value="1"/>
</dbReference>
<feature type="repeat" description="PPR" evidence="2">
    <location>
        <begin position="287"/>
        <end position="321"/>
    </location>
</feature>
<sequence>MPVLATCLLLRKEFRWGVALAVSHLRNPQNFARGSGAVGMKTVTIGSKPNGEEERELRAQSLTSDADGNSTEGVSSWRSTGGNIGRQEASLFSPGGSYQVRAQQQRARHELVPPEKMESLLAWVKDGRWESLVRMLGGSPADQNVRTARDCFTWLGRCGKEKASLTLFELLKKAGESEKDLLQYMRDYLSSFADSYGAQRALGSLRTLVETVQVKPDASVFEDLINLSCSRSQLSHAMDVLDEMQRHGLTLKSSCFDPLLQSFSDHLMVDEAVEALAGMSRLGVEISLASHNIVIGACVKAGDMEKAYGVLTSLQQAGVQPDTTSFNHIMKGFAQEKRLKRALSVLREMEYVGLKPDKDTYLILLRACGASKNLNEAKKLYRKVEELGLGTDQAILSAMIQVYVDTDGLTPALKLLKKLELDGVRIGVKVKSQLLRGLALAGRYEEGLQVYQELQRDGKRPSPESVATLLMALGKAGRMETMLRVFEDSNSTGSWSEYPAAYRSSYLNMFCIHICLAYIRLQMPKDAVRFLQHVSKLEVTTSKTLYDKMFLEIAAYGSAGQESGKLDSADGLALLRALKDQGVQLSRLAHEVLLDHCATLVKSEEAWEIVREMEKAGFPLNIMSRIRLFRVFVAARREHDVEKVLKGISQYDLRDRDVRLLLQKILALEVDGSNTRSGENIVSSRSLFEIKKYLKQCLQKQNGYRVS</sequence>
<dbReference type="PANTHER" id="PTHR47262:SF1">
    <property type="entry name" value="OS02G0132600 PROTEIN"/>
    <property type="match status" value="1"/>
</dbReference>
<feature type="repeat" description="PPR" evidence="2">
    <location>
        <begin position="322"/>
        <end position="356"/>
    </location>
</feature>
<reference evidence="5 6" key="1">
    <citation type="submission" date="2024-09" db="EMBL/GenBank/DDBJ databases">
        <title>Chromosome-scale assembly of Riccia sorocarpa.</title>
        <authorList>
            <person name="Paukszto L."/>
        </authorList>
    </citation>
    <scope>NUCLEOTIDE SEQUENCE [LARGE SCALE GENOMIC DNA]</scope>
    <source>
        <strain evidence="5">LP-2024</strain>
        <tissue evidence="5">Aerial parts of the thallus</tissue>
    </source>
</reference>
<proteinExistence type="predicted"/>
<evidence type="ECO:0000256" key="1">
    <source>
        <dbReference type="ARBA" id="ARBA00022737"/>
    </source>
</evidence>
<keyword evidence="6" id="KW-1185">Reference proteome</keyword>
<evidence type="ECO:0000256" key="2">
    <source>
        <dbReference type="PROSITE-ProRule" id="PRU00708"/>
    </source>
</evidence>
<protein>
    <recommendedName>
        <fullName evidence="4">PROP1-like PPR domain-containing protein</fullName>
    </recommendedName>
</protein>
<dbReference type="PROSITE" id="PS51375">
    <property type="entry name" value="PPR"/>
    <property type="match status" value="5"/>
</dbReference>
<evidence type="ECO:0000256" key="3">
    <source>
        <dbReference type="SAM" id="MobiDB-lite"/>
    </source>
</evidence>
<organism evidence="5 6">
    <name type="scientific">Riccia sorocarpa</name>
    <dbReference type="NCBI Taxonomy" id="122646"/>
    <lineage>
        <taxon>Eukaryota</taxon>
        <taxon>Viridiplantae</taxon>
        <taxon>Streptophyta</taxon>
        <taxon>Embryophyta</taxon>
        <taxon>Marchantiophyta</taxon>
        <taxon>Marchantiopsida</taxon>
        <taxon>Marchantiidae</taxon>
        <taxon>Marchantiales</taxon>
        <taxon>Ricciaceae</taxon>
        <taxon>Riccia</taxon>
    </lineage>
</organism>
<feature type="repeat" description="PPR" evidence="2">
    <location>
        <begin position="357"/>
        <end position="391"/>
    </location>
</feature>
<evidence type="ECO:0000313" key="6">
    <source>
        <dbReference type="Proteomes" id="UP001633002"/>
    </source>
</evidence>
<dbReference type="AlphaFoldDB" id="A0ABD3HDK7"/>
<feature type="region of interest" description="Disordered" evidence="3">
    <location>
        <begin position="42"/>
        <end position="82"/>
    </location>
</feature>
<dbReference type="InterPro" id="IPR002885">
    <property type="entry name" value="PPR_rpt"/>
</dbReference>
<dbReference type="EMBL" id="JBJQOH010000004">
    <property type="protein sequence ID" value="KAL3688557.1"/>
    <property type="molecule type" value="Genomic_DNA"/>
</dbReference>
<dbReference type="NCBIfam" id="TIGR00756">
    <property type="entry name" value="PPR"/>
    <property type="match status" value="3"/>
</dbReference>
<dbReference type="Pfam" id="PF13041">
    <property type="entry name" value="PPR_2"/>
    <property type="match status" value="1"/>
</dbReference>
<dbReference type="Pfam" id="PF01535">
    <property type="entry name" value="PPR"/>
    <property type="match status" value="1"/>
</dbReference>
<evidence type="ECO:0000259" key="4">
    <source>
        <dbReference type="Pfam" id="PF17177"/>
    </source>
</evidence>
<dbReference type="InterPro" id="IPR011990">
    <property type="entry name" value="TPR-like_helical_dom_sf"/>
</dbReference>
<comment type="caution">
    <text evidence="5">The sequence shown here is derived from an EMBL/GenBank/DDBJ whole genome shotgun (WGS) entry which is preliminary data.</text>
</comment>
<dbReference type="Pfam" id="PF17177">
    <property type="entry name" value="PPR_long"/>
    <property type="match status" value="1"/>
</dbReference>
<keyword evidence="1" id="KW-0677">Repeat</keyword>
<gene>
    <name evidence="5" type="ORF">R1sor_014866</name>
</gene>
<dbReference type="Gene3D" id="1.25.40.10">
    <property type="entry name" value="Tetratricopeptide repeat domain"/>
    <property type="match status" value="4"/>
</dbReference>
<dbReference type="Proteomes" id="UP001633002">
    <property type="component" value="Unassembled WGS sequence"/>
</dbReference>
<feature type="domain" description="PROP1-like PPR" evidence="4">
    <location>
        <begin position="210"/>
        <end position="315"/>
    </location>
</feature>
<dbReference type="InterPro" id="IPR033443">
    <property type="entry name" value="PROP1-like_PPR_dom"/>
</dbReference>